<protein>
    <submittedName>
        <fullName evidence="2">Uncharacterized protein</fullName>
    </submittedName>
</protein>
<comment type="caution">
    <text evidence="2">The sequence shown here is derived from an EMBL/GenBank/DDBJ whole genome shotgun (WGS) entry which is preliminary data.</text>
</comment>
<feature type="compositionally biased region" description="Basic and acidic residues" evidence="1">
    <location>
        <begin position="140"/>
        <end position="158"/>
    </location>
</feature>
<accession>A0ABQ5BQQ2</accession>
<reference evidence="2" key="2">
    <citation type="submission" date="2022-01" db="EMBL/GenBank/DDBJ databases">
        <authorList>
            <person name="Yamashiro T."/>
            <person name="Shiraishi A."/>
            <person name="Satake H."/>
            <person name="Nakayama K."/>
        </authorList>
    </citation>
    <scope>NUCLEOTIDE SEQUENCE</scope>
</reference>
<gene>
    <name evidence="2" type="ORF">Tco_0874878</name>
</gene>
<dbReference type="EMBL" id="BQNB010013453">
    <property type="protein sequence ID" value="GJT16172.1"/>
    <property type="molecule type" value="Genomic_DNA"/>
</dbReference>
<feature type="region of interest" description="Disordered" evidence="1">
    <location>
        <begin position="109"/>
        <end position="169"/>
    </location>
</feature>
<name>A0ABQ5BQQ2_9ASTR</name>
<sequence>MLGKEPNKVYDPFLKAGLGYKNPECLRKAIAAQPKLYHGEMLHSIILKIDSLDFEETLEYAEESRLKMRNKMVQLNYGKLNVVYETFVPQQEPSAEQTYFLIPSTSNNCSETKEVTSDLPIPKMPKESVESSNSVRRPKSKDTKSKDRVLKNTNDKRSSAQVQKMSASVSIDSNKRETMNLTILFEADGISLIATLIGKPAMLDSYTSSMCNESWW</sequence>
<keyword evidence="3" id="KW-1185">Reference proteome</keyword>
<evidence type="ECO:0000256" key="1">
    <source>
        <dbReference type="SAM" id="MobiDB-lite"/>
    </source>
</evidence>
<evidence type="ECO:0000313" key="2">
    <source>
        <dbReference type="EMBL" id="GJT16172.1"/>
    </source>
</evidence>
<dbReference type="Proteomes" id="UP001151760">
    <property type="component" value="Unassembled WGS sequence"/>
</dbReference>
<feature type="compositionally biased region" description="Polar residues" evidence="1">
    <location>
        <begin position="159"/>
        <end position="169"/>
    </location>
</feature>
<proteinExistence type="predicted"/>
<reference evidence="2" key="1">
    <citation type="journal article" date="2022" name="Int. J. Mol. Sci.">
        <title>Draft Genome of Tanacetum Coccineum: Genomic Comparison of Closely Related Tanacetum-Family Plants.</title>
        <authorList>
            <person name="Yamashiro T."/>
            <person name="Shiraishi A."/>
            <person name="Nakayama K."/>
            <person name="Satake H."/>
        </authorList>
    </citation>
    <scope>NUCLEOTIDE SEQUENCE</scope>
</reference>
<evidence type="ECO:0000313" key="3">
    <source>
        <dbReference type="Proteomes" id="UP001151760"/>
    </source>
</evidence>
<organism evidence="2 3">
    <name type="scientific">Tanacetum coccineum</name>
    <dbReference type="NCBI Taxonomy" id="301880"/>
    <lineage>
        <taxon>Eukaryota</taxon>
        <taxon>Viridiplantae</taxon>
        <taxon>Streptophyta</taxon>
        <taxon>Embryophyta</taxon>
        <taxon>Tracheophyta</taxon>
        <taxon>Spermatophyta</taxon>
        <taxon>Magnoliopsida</taxon>
        <taxon>eudicotyledons</taxon>
        <taxon>Gunneridae</taxon>
        <taxon>Pentapetalae</taxon>
        <taxon>asterids</taxon>
        <taxon>campanulids</taxon>
        <taxon>Asterales</taxon>
        <taxon>Asteraceae</taxon>
        <taxon>Asteroideae</taxon>
        <taxon>Anthemideae</taxon>
        <taxon>Anthemidinae</taxon>
        <taxon>Tanacetum</taxon>
    </lineage>
</organism>